<feature type="transmembrane region" description="Helical" evidence="1">
    <location>
        <begin position="21"/>
        <end position="41"/>
    </location>
</feature>
<dbReference type="Pfam" id="PF13620">
    <property type="entry name" value="CarboxypepD_reg"/>
    <property type="match status" value="1"/>
</dbReference>
<evidence type="ECO:0000313" key="2">
    <source>
        <dbReference type="EMBL" id="MBW7953616.1"/>
    </source>
</evidence>
<dbReference type="AlphaFoldDB" id="A0A952AI00"/>
<proteinExistence type="predicted"/>
<dbReference type="InterPro" id="IPR008969">
    <property type="entry name" value="CarboxyPept-like_regulatory"/>
</dbReference>
<dbReference type="Gene3D" id="2.60.40.1120">
    <property type="entry name" value="Carboxypeptidase-like, regulatory domain"/>
    <property type="match status" value="1"/>
</dbReference>
<dbReference type="Proteomes" id="UP000781173">
    <property type="component" value="Unassembled WGS sequence"/>
</dbReference>
<dbReference type="SUPFAM" id="SSF49464">
    <property type="entry name" value="Carboxypeptidase regulatory domain-like"/>
    <property type="match status" value="1"/>
</dbReference>
<evidence type="ECO:0000313" key="3">
    <source>
        <dbReference type="Proteomes" id="UP000781173"/>
    </source>
</evidence>
<keyword evidence="1" id="KW-0472">Membrane</keyword>
<comment type="caution">
    <text evidence="2">The sequence shown here is derived from an EMBL/GenBank/DDBJ whole genome shotgun (WGS) entry which is preliminary data.</text>
</comment>
<reference evidence="2" key="1">
    <citation type="journal article" date="2022" name="ISME J.">
        <title>A general approach to explore prokaryotic protein glycosylation reveals the unique surface layer modulation of an anammox bacterium.</title>
        <authorList>
            <person name="Pabst M."/>
            <person name="Grouzdev D.S."/>
            <person name="Lawson C.E."/>
            <person name="Kleikamp H.B.C."/>
            <person name="de Ram C."/>
            <person name="Louwen R."/>
            <person name="Lin Y.M."/>
            <person name="Lucker S."/>
            <person name="van Loosdrecht M.C.M."/>
            <person name="Laureni M."/>
        </authorList>
    </citation>
    <scope>NUCLEOTIDE SEQUENCE</scope>
    <source>
        <strain evidence="2">BROCD043</strain>
    </source>
</reference>
<dbReference type="Pfam" id="PF12666">
    <property type="entry name" value="PrgI"/>
    <property type="match status" value="1"/>
</dbReference>
<sequence>MERHSVPQNIMDVEFKLFGSFTIKQFAYLAAGFIGALVVFVSPFPDLLKMILLPMSMILGIFLGVIKINGQPSSVFLSNFIAALFSSQTRIWQKSSKTPEMLQEARAAINPKDVEVLQVATKTLNRSSKLMPLQSLVIEEENELDKEESDRLEQIEKHFNFAVGDLEKETMRAEIETKKVSPPKLPSPPDTAIEQPPIFHIDPEADNLAGSIAHKELQGEPILRTNKYAAIYKQMQSQTNRPIVEEPSQPKAEEIVQEQLPEQVQGQVQEQVKEQEVVADSVTNADAQVQAEPSVSVETENKVENKEATVTQVQTNIPSPPLIPQHRKPNIVAGIVVDKNDKPIAHATIEFKDEKEQLLRKVTTTVNGTFGLSTPLPNGTYRVDINAEGFKFNRFELILSGTALPNYKFKAK</sequence>
<evidence type="ECO:0000256" key="1">
    <source>
        <dbReference type="SAM" id="Phobius"/>
    </source>
</evidence>
<protein>
    <submittedName>
        <fullName evidence="2">PrgI family protein</fullName>
    </submittedName>
</protein>
<dbReference type="InterPro" id="IPR024414">
    <property type="entry name" value="Uncharacterised_PrgI"/>
</dbReference>
<keyword evidence="1" id="KW-1133">Transmembrane helix</keyword>
<accession>A0A952AI00</accession>
<name>A0A952AI00_9BACT</name>
<gene>
    <name evidence="2" type="ORF">H3C67_02415</name>
</gene>
<dbReference type="EMBL" id="JACFOF010000004">
    <property type="protein sequence ID" value="MBW7953616.1"/>
    <property type="molecule type" value="Genomic_DNA"/>
</dbReference>
<organism evidence="2 3">
    <name type="scientific">Candidatus Dojkabacteria bacterium</name>
    <dbReference type="NCBI Taxonomy" id="2099670"/>
    <lineage>
        <taxon>Bacteria</taxon>
        <taxon>Candidatus Dojkabacteria</taxon>
    </lineage>
</organism>
<keyword evidence="1" id="KW-0812">Transmembrane</keyword>